<dbReference type="Pfam" id="PF01554">
    <property type="entry name" value="MatE"/>
    <property type="match status" value="2"/>
</dbReference>
<keyword evidence="7 8" id="KW-0472">Membrane</keyword>
<evidence type="ECO:0000313" key="9">
    <source>
        <dbReference type="EMBL" id="RLQ83975.1"/>
    </source>
</evidence>
<dbReference type="OrthoDB" id="5242355at2"/>
<feature type="transmembrane region" description="Helical" evidence="8">
    <location>
        <begin position="401"/>
        <end position="418"/>
    </location>
</feature>
<dbReference type="RefSeq" id="WP_121659020.1">
    <property type="nucleotide sequence ID" value="NZ_BMEK01000002.1"/>
</dbReference>
<evidence type="ECO:0000256" key="8">
    <source>
        <dbReference type="SAM" id="Phobius"/>
    </source>
</evidence>
<feature type="transmembrane region" description="Helical" evidence="8">
    <location>
        <begin position="84"/>
        <end position="106"/>
    </location>
</feature>
<dbReference type="PANTHER" id="PTHR42893:SF46">
    <property type="entry name" value="PROTEIN DETOXIFICATION 44, CHLOROPLASTIC"/>
    <property type="match status" value="1"/>
</dbReference>
<gene>
    <name evidence="9" type="ORF">D9V28_06930</name>
</gene>
<dbReference type="EMBL" id="RCWJ01000002">
    <property type="protein sequence ID" value="RLQ83975.1"/>
    <property type="molecule type" value="Genomic_DNA"/>
</dbReference>
<feature type="transmembrane region" description="Helical" evidence="8">
    <location>
        <begin position="126"/>
        <end position="151"/>
    </location>
</feature>
<feature type="transmembrane region" description="Helical" evidence="8">
    <location>
        <begin position="338"/>
        <end position="362"/>
    </location>
</feature>
<keyword evidence="5 8" id="KW-0812">Transmembrane</keyword>
<evidence type="ECO:0000256" key="5">
    <source>
        <dbReference type="ARBA" id="ARBA00022692"/>
    </source>
</evidence>
<dbReference type="GO" id="GO:0005886">
    <property type="term" value="C:plasma membrane"/>
    <property type="evidence" value="ECO:0007669"/>
    <property type="project" value="UniProtKB-SubCell"/>
</dbReference>
<evidence type="ECO:0000256" key="3">
    <source>
        <dbReference type="ARBA" id="ARBA00022448"/>
    </source>
</evidence>
<proteinExistence type="inferred from homology"/>
<feature type="transmembrane region" description="Helical" evidence="8">
    <location>
        <begin position="41"/>
        <end position="63"/>
    </location>
</feature>
<dbReference type="PANTHER" id="PTHR42893">
    <property type="entry name" value="PROTEIN DETOXIFICATION 44, CHLOROPLASTIC-RELATED"/>
    <property type="match status" value="1"/>
</dbReference>
<accession>A0A3L7J161</accession>
<dbReference type="NCBIfam" id="TIGR00797">
    <property type="entry name" value="matE"/>
    <property type="match status" value="1"/>
</dbReference>
<dbReference type="InterPro" id="IPR044644">
    <property type="entry name" value="DinF-like"/>
</dbReference>
<keyword evidence="4" id="KW-1003">Cell membrane</keyword>
<evidence type="ECO:0000256" key="1">
    <source>
        <dbReference type="ARBA" id="ARBA00004651"/>
    </source>
</evidence>
<feature type="transmembrane region" description="Helical" evidence="8">
    <location>
        <begin position="374"/>
        <end position="395"/>
    </location>
</feature>
<comment type="subcellular location">
    <subcellularLocation>
        <location evidence="1">Cell membrane</location>
        <topology evidence="1">Multi-pass membrane protein</topology>
    </subcellularLocation>
</comment>
<keyword evidence="10" id="KW-1185">Reference proteome</keyword>
<comment type="caution">
    <text evidence="9">The sequence shown here is derived from an EMBL/GenBank/DDBJ whole genome shotgun (WGS) entry which is preliminary data.</text>
</comment>
<keyword evidence="3" id="KW-0813">Transport</keyword>
<dbReference type="InterPro" id="IPR002528">
    <property type="entry name" value="MATE_fam"/>
</dbReference>
<feature type="transmembrane region" description="Helical" evidence="8">
    <location>
        <begin position="227"/>
        <end position="250"/>
    </location>
</feature>
<feature type="transmembrane region" description="Helical" evidence="8">
    <location>
        <begin position="262"/>
        <end position="287"/>
    </location>
</feature>
<dbReference type="CDD" id="cd13136">
    <property type="entry name" value="MATE_DinF_like"/>
    <property type="match status" value="1"/>
</dbReference>
<feature type="transmembrane region" description="Helical" evidence="8">
    <location>
        <begin position="185"/>
        <end position="206"/>
    </location>
</feature>
<dbReference type="AlphaFoldDB" id="A0A3L7J161"/>
<feature type="transmembrane region" description="Helical" evidence="8">
    <location>
        <begin position="158"/>
        <end position="179"/>
    </location>
</feature>
<comment type="similarity">
    <text evidence="2">Belongs to the multi antimicrobial extrusion (MATE) (TC 2.A.66.1) family.</text>
</comment>
<evidence type="ECO:0000256" key="4">
    <source>
        <dbReference type="ARBA" id="ARBA00022475"/>
    </source>
</evidence>
<feature type="transmembrane region" description="Helical" evidence="8">
    <location>
        <begin position="12"/>
        <end position="35"/>
    </location>
</feature>
<sequence length="437" mass="44241">MRTVDRDILRLAVPALGALVAEPLFLLADSAMIGHLGVTPLAGLGLAGAVLQTIIGLMVFLAYATTPAVARRLGAGNERGGVSVGIDGIWLSLGLGLVLAIAGFAATPFLLSLFGATTDVTEQASIYLSISMIGIPAMLLVFAATGLLRGLQDTRTPLLVAGLGFAANVVLNFVFIYLLDLGIAGSAIGTVVAQWGMAGVYLAVVLRHARRTGADIRPSRDGISGSAMSGGWLFVRTASLRAAILLATFVATGLGTSELAGFQVVMTMFTLTAFILDALAIAAQALIGKGLGAADTAGVRAVLARCLTWGVGSGVALGLLVAATSGVTGLLFTGDPDLAALLTPSLIILGVSAPLAGFVFVLDGVLIGAGDARYLALTGILNLACFTPLALWVALAAPTNAAGLALLTAAFSLGYLSARALTLGLRARTTAWMRTGV</sequence>
<evidence type="ECO:0000313" key="10">
    <source>
        <dbReference type="Proteomes" id="UP000282460"/>
    </source>
</evidence>
<evidence type="ECO:0000256" key="7">
    <source>
        <dbReference type="ARBA" id="ARBA00023136"/>
    </source>
</evidence>
<name>A0A3L7J161_9MICO</name>
<protein>
    <submittedName>
        <fullName evidence="9">MATE family efflux transporter</fullName>
    </submittedName>
</protein>
<dbReference type="GO" id="GO:0015297">
    <property type="term" value="F:antiporter activity"/>
    <property type="evidence" value="ECO:0007669"/>
    <property type="project" value="InterPro"/>
</dbReference>
<dbReference type="InterPro" id="IPR048279">
    <property type="entry name" value="MdtK-like"/>
</dbReference>
<organism evidence="9 10">
    <name type="scientific">Mycetocola zhadangensis</name>
    <dbReference type="NCBI Taxonomy" id="1164595"/>
    <lineage>
        <taxon>Bacteria</taxon>
        <taxon>Bacillati</taxon>
        <taxon>Actinomycetota</taxon>
        <taxon>Actinomycetes</taxon>
        <taxon>Micrococcales</taxon>
        <taxon>Microbacteriaceae</taxon>
        <taxon>Mycetocola</taxon>
    </lineage>
</organism>
<keyword evidence="6 8" id="KW-1133">Transmembrane helix</keyword>
<reference evidence="9 10" key="1">
    <citation type="submission" date="2018-10" db="EMBL/GenBank/DDBJ databases">
        <authorList>
            <person name="Li J."/>
        </authorList>
    </citation>
    <scope>NUCLEOTIDE SEQUENCE [LARGE SCALE GENOMIC DNA]</scope>
    <source>
        <strain evidence="9 10">ZD1-4</strain>
    </source>
</reference>
<evidence type="ECO:0000256" key="6">
    <source>
        <dbReference type="ARBA" id="ARBA00022989"/>
    </source>
</evidence>
<evidence type="ECO:0000256" key="2">
    <source>
        <dbReference type="ARBA" id="ARBA00010199"/>
    </source>
</evidence>
<dbReference type="Proteomes" id="UP000282460">
    <property type="component" value="Unassembled WGS sequence"/>
</dbReference>
<dbReference type="PIRSF" id="PIRSF006603">
    <property type="entry name" value="DinF"/>
    <property type="match status" value="1"/>
</dbReference>
<feature type="transmembrane region" description="Helical" evidence="8">
    <location>
        <begin position="307"/>
        <end position="332"/>
    </location>
</feature>
<dbReference type="GO" id="GO:0042910">
    <property type="term" value="F:xenobiotic transmembrane transporter activity"/>
    <property type="evidence" value="ECO:0007669"/>
    <property type="project" value="InterPro"/>
</dbReference>